<reference evidence="3 8" key="3">
    <citation type="submission" date="2020-03" db="EMBL/GenBank/DDBJ databases">
        <title>Comparative genetics of Staphylococcus warneri persistents from caprine mastitis.</title>
        <authorList>
            <person name="Franca C.A."/>
            <person name="Rosa D.S."/>
            <person name="Silva A."/>
            <person name="Rodrigues D.L.N."/>
            <person name="Santos R.G."/>
            <person name="Castillo R.E.H."/>
            <person name="Moreira M.A.S."/>
            <person name="Lima M.C."/>
            <person name="Gouveia G.V."/>
            <person name="Gouveia J.J.S."/>
            <person name="Souza R.F.S."/>
            <person name="Bertram B."/>
            <person name="Azevedo V."/>
            <person name="Costa M."/>
        </authorList>
    </citation>
    <scope>NUCLEOTIDE SEQUENCE [LARGE SCALE GENOMIC DNA]</scope>
    <source>
        <strain evidence="3 8">Cap 9.2</strain>
    </source>
</reference>
<evidence type="ECO:0000313" key="6">
    <source>
        <dbReference type="Proteomes" id="UP000261016"/>
    </source>
</evidence>
<feature type="compositionally biased region" description="Basic and acidic residues" evidence="1">
    <location>
        <begin position="24"/>
        <end position="50"/>
    </location>
</feature>
<evidence type="ECO:0000256" key="2">
    <source>
        <dbReference type="SAM" id="SignalP"/>
    </source>
</evidence>
<name>A0A364UPP4_STAWA</name>
<feature type="chain" id="PRO_5044584925" description="Lipoprotein" evidence="2">
    <location>
        <begin position="17"/>
        <end position="304"/>
    </location>
</feature>
<evidence type="ECO:0000313" key="7">
    <source>
        <dbReference type="Proteomes" id="UP000481807"/>
    </source>
</evidence>
<reference evidence="4 7" key="2">
    <citation type="submission" date="2018-08" db="EMBL/GenBank/DDBJ databases">
        <title>Murine metabolic-syndrome-specific gut microbial biobank.</title>
        <authorList>
            <person name="Liu C."/>
        </authorList>
    </citation>
    <scope>NUCLEOTIDE SEQUENCE [LARGE SCALE GENOMIC DNA]</scope>
    <source>
        <strain evidence="4 7">1XD21-27</strain>
    </source>
</reference>
<keyword evidence="2" id="KW-0732">Signal</keyword>
<protein>
    <recommendedName>
        <fullName evidence="9">Lipoprotein</fullName>
    </recommendedName>
</protein>
<feature type="compositionally biased region" description="Acidic residues" evidence="1">
    <location>
        <begin position="211"/>
        <end position="228"/>
    </location>
</feature>
<feature type="region of interest" description="Disordered" evidence="1">
    <location>
        <begin position="19"/>
        <end position="73"/>
    </location>
</feature>
<dbReference type="Proteomes" id="UP000481807">
    <property type="component" value="Unassembled WGS sequence"/>
</dbReference>
<dbReference type="EMBL" id="QXWP01000005">
    <property type="protein sequence ID" value="NBH31261.1"/>
    <property type="molecule type" value="Genomic_DNA"/>
</dbReference>
<evidence type="ECO:0000313" key="3">
    <source>
        <dbReference type="EMBL" id="MCG6224691.1"/>
    </source>
</evidence>
<gene>
    <name evidence="4" type="ORF">D3Z30_09730</name>
    <name evidence="5" type="ORF">DXC19_09950</name>
    <name evidence="3" type="ORF">G8J23_01500</name>
</gene>
<evidence type="ECO:0000256" key="1">
    <source>
        <dbReference type="SAM" id="MobiDB-lite"/>
    </source>
</evidence>
<accession>A0A364UPP4</accession>
<evidence type="ECO:0008006" key="9">
    <source>
        <dbReference type="Google" id="ProtNLM"/>
    </source>
</evidence>
<evidence type="ECO:0000313" key="8">
    <source>
        <dbReference type="Proteomes" id="UP000814367"/>
    </source>
</evidence>
<feature type="compositionally biased region" description="Low complexity" evidence="1">
    <location>
        <begin position="229"/>
        <end position="239"/>
    </location>
</feature>
<dbReference type="PROSITE" id="PS51257">
    <property type="entry name" value="PROKAR_LIPOPROTEIN"/>
    <property type="match status" value="1"/>
</dbReference>
<dbReference type="RefSeq" id="WP_015364661.1">
    <property type="nucleotide sequence ID" value="NZ_CABMFV010000005.1"/>
</dbReference>
<feature type="signal peptide" evidence="2">
    <location>
        <begin position="1"/>
        <end position="16"/>
    </location>
</feature>
<dbReference type="EMBL" id="QSTD01000005">
    <property type="protein sequence ID" value="RGM29538.1"/>
    <property type="molecule type" value="Genomic_DNA"/>
</dbReference>
<feature type="compositionally biased region" description="Low complexity" evidence="1">
    <location>
        <begin position="51"/>
        <end position="67"/>
    </location>
</feature>
<comment type="caution">
    <text evidence="5">The sequence shown here is derived from an EMBL/GenBank/DDBJ whole genome shotgun (WGS) entry which is preliminary data.</text>
</comment>
<evidence type="ECO:0000313" key="5">
    <source>
        <dbReference type="EMBL" id="RGM29538.1"/>
    </source>
</evidence>
<dbReference type="AlphaFoldDB" id="A0A364UPP4"/>
<proteinExistence type="predicted"/>
<keyword evidence="8" id="KW-1185">Reference proteome</keyword>
<evidence type="ECO:0000313" key="4">
    <source>
        <dbReference type="EMBL" id="NBH31261.1"/>
    </source>
</evidence>
<dbReference type="EMBL" id="JAANHJ010000001">
    <property type="protein sequence ID" value="MCG6224691.1"/>
    <property type="molecule type" value="Genomic_DNA"/>
</dbReference>
<dbReference type="Proteomes" id="UP000261016">
    <property type="component" value="Unassembled WGS sequence"/>
</dbReference>
<reference evidence="5 6" key="1">
    <citation type="submission" date="2018-08" db="EMBL/GenBank/DDBJ databases">
        <title>A genome reference for cultivated species of the human gut microbiota.</title>
        <authorList>
            <person name="Zou Y."/>
            <person name="Xue W."/>
            <person name="Luo G."/>
        </authorList>
    </citation>
    <scope>NUCLEOTIDE SEQUENCE [LARGE SCALE GENOMIC DNA]</scope>
    <source>
        <strain evidence="5 6">OM08-17AT</strain>
    </source>
</reference>
<sequence length="304" mass="33318">MKKLAGTLLTASIVLAGCGLGNNDNDKGSSKVSDDSTSKSHQSSDNKDNHSSQSNQSSSQSSSKSSKAQQENTNTQDYYAKVWLTVFKDYRGSGEVENHISAMSHTDVSGEAINPYNKEASEKYPDGVQIISGTPTAAGHVIYKNNGDGTITTYGTPSHFQDRRWMEDDYTKSETKRILDNANTIKLYDASQDEIDKVKGYFNESDSVPATDDDVSNDSSDDSDDDTSSDSSDTTVTRDNVIDIVEDYEGHKLDTSTYTYKEPEKNSDGEWGFSFTDKDGNLAGSYIIDEDGNVTKYDENGDEE</sequence>
<feature type="region of interest" description="Disordered" evidence="1">
    <location>
        <begin position="202"/>
        <end position="274"/>
    </location>
</feature>
<organism evidence="5 6">
    <name type="scientific">Staphylococcus warneri</name>
    <dbReference type="NCBI Taxonomy" id="1292"/>
    <lineage>
        <taxon>Bacteria</taxon>
        <taxon>Bacillati</taxon>
        <taxon>Bacillota</taxon>
        <taxon>Bacilli</taxon>
        <taxon>Bacillales</taxon>
        <taxon>Staphylococcaceae</taxon>
        <taxon>Staphylococcus</taxon>
    </lineage>
</organism>
<dbReference type="Proteomes" id="UP000814367">
    <property type="component" value="Unassembled WGS sequence"/>
</dbReference>